<feature type="compositionally biased region" description="Basic residues" evidence="2">
    <location>
        <begin position="164"/>
        <end position="173"/>
    </location>
</feature>
<organism evidence="3 4">
    <name type="scientific">Trifolium medium</name>
    <dbReference type="NCBI Taxonomy" id="97028"/>
    <lineage>
        <taxon>Eukaryota</taxon>
        <taxon>Viridiplantae</taxon>
        <taxon>Streptophyta</taxon>
        <taxon>Embryophyta</taxon>
        <taxon>Tracheophyta</taxon>
        <taxon>Spermatophyta</taxon>
        <taxon>Magnoliopsida</taxon>
        <taxon>eudicotyledons</taxon>
        <taxon>Gunneridae</taxon>
        <taxon>Pentapetalae</taxon>
        <taxon>rosids</taxon>
        <taxon>fabids</taxon>
        <taxon>Fabales</taxon>
        <taxon>Fabaceae</taxon>
        <taxon>Papilionoideae</taxon>
        <taxon>50 kb inversion clade</taxon>
        <taxon>NPAAA clade</taxon>
        <taxon>Hologalegina</taxon>
        <taxon>IRL clade</taxon>
        <taxon>Trifolieae</taxon>
        <taxon>Trifolium</taxon>
    </lineage>
</organism>
<feature type="region of interest" description="Disordered" evidence="2">
    <location>
        <begin position="164"/>
        <end position="213"/>
    </location>
</feature>
<evidence type="ECO:0000313" key="3">
    <source>
        <dbReference type="EMBL" id="MCI15397.1"/>
    </source>
</evidence>
<dbReference type="AlphaFoldDB" id="A0A392PUQ4"/>
<dbReference type="PANTHER" id="PTHR33067">
    <property type="entry name" value="RNA-DIRECTED DNA POLYMERASE-RELATED"/>
    <property type="match status" value="1"/>
</dbReference>
<feature type="compositionally biased region" description="Basic residues" evidence="2">
    <location>
        <begin position="182"/>
        <end position="195"/>
    </location>
</feature>
<dbReference type="Gene3D" id="2.40.70.10">
    <property type="entry name" value="Acid Proteases"/>
    <property type="match status" value="1"/>
</dbReference>
<feature type="coiled-coil region" evidence="1">
    <location>
        <begin position="109"/>
        <end position="136"/>
    </location>
</feature>
<dbReference type="EMBL" id="LXQA010096311">
    <property type="protein sequence ID" value="MCI15397.1"/>
    <property type="molecule type" value="Genomic_DNA"/>
</dbReference>
<evidence type="ECO:0000256" key="2">
    <source>
        <dbReference type="SAM" id="MobiDB-lite"/>
    </source>
</evidence>
<evidence type="ECO:0000256" key="1">
    <source>
        <dbReference type="SAM" id="Coils"/>
    </source>
</evidence>
<protein>
    <submittedName>
        <fullName evidence="3">Uncharacterized protein</fullName>
    </submittedName>
</protein>
<name>A0A392PUQ4_9FABA</name>
<comment type="caution">
    <text evidence="3">The sequence shown here is derived from an EMBL/GenBank/DDBJ whole genome shotgun (WGS) entry which is preliminary data.</text>
</comment>
<evidence type="ECO:0000313" key="4">
    <source>
        <dbReference type="Proteomes" id="UP000265520"/>
    </source>
</evidence>
<proteinExistence type="predicted"/>
<reference evidence="3 4" key="1">
    <citation type="journal article" date="2018" name="Front. Plant Sci.">
        <title>Red Clover (Trifolium pratense) and Zigzag Clover (T. medium) - A Picture of Genomic Similarities and Differences.</title>
        <authorList>
            <person name="Dluhosova J."/>
            <person name="Istvanek J."/>
            <person name="Nedelnik J."/>
            <person name="Repkova J."/>
        </authorList>
    </citation>
    <scope>NUCLEOTIDE SEQUENCE [LARGE SCALE GENOMIC DNA]</scope>
    <source>
        <strain evidence="4">cv. 10/8</strain>
        <tissue evidence="3">Leaf</tissue>
    </source>
</reference>
<feature type="non-terminal residue" evidence="3">
    <location>
        <position position="1"/>
    </location>
</feature>
<accession>A0A392PUQ4</accession>
<dbReference type="CDD" id="cd00303">
    <property type="entry name" value="retropepsin_like"/>
    <property type="match status" value="1"/>
</dbReference>
<dbReference type="PANTHER" id="PTHR33067:SF9">
    <property type="entry name" value="RNA-DIRECTED DNA POLYMERASE"/>
    <property type="match status" value="1"/>
</dbReference>
<sequence length="213" mass="24398">GTVKELTLADQSTIHSKGDIANIVVRIKDLEFPADFMILDVEEDKEHPIILGRPFLATARAIIDMGECELTIRKDGETRIIQLFFTWNEECYKLEWKQKKVAPSTPGKIWRVKVEIQELEEEMAQLAIETGTIKEVPQDIEDKLKRLAIEVDIKAPWVTTWGKPRKVAKRSKPQLRVNTSPIKKKPVKEGKHMKKGAVGEAQEEDDKRTYPTQ</sequence>
<keyword evidence="1" id="KW-0175">Coiled coil</keyword>
<dbReference type="InterPro" id="IPR021109">
    <property type="entry name" value="Peptidase_aspartic_dom_sf"/>
</dbReference>
<keyword evidence="4" id="KW-1185">Reference proteome</keyword>
<dbReference type="Proteomes" id="UP000265520">
    <property type="component" value="Unassembled WGS sequence"/>
</dbReference>